<dbReference type="SUPFAM" id="SSF51735">
    <property type="entry name" value="NAD(P)-binding Rossmann-fold domains"/>
    <property type="match status" value="1"/>
</dbReference>
<name>A0A0M3IX62_ASCLU</name>
<reference evidence="2" key="1">
    <citation type="submission" date="2017-02" db="UniProtKB">
        <authorList>
            <consortium name="WormBaseParasite"/>
        </authorList>
    </citation>
    <scope>IDENTIFICATION</scope>
</reference>
<dbReference type="Proteomes" id="UP000036681">
    <property type="component" value="Unplaced"/>
</dbReference>
<keyword evidence="1" id="KW-1185">Reference proteome</keyword>
<dbReference type="InterPro" id="IPR036291">
    <property type="entry name" value="NAD(P)-bd_dom_sf"/>
</dbReference>
<dbReference type="PANTHER" id="PTHR44115:SF4">
    <property type="entry name" value="OXIDOREDUCTASE"/>
    <property type="match status" value="1"/>
</dbReference>
<dbReference type="AlphaFoldDB" id="A0A0M3IX62"/>
<proteinExistence type="predicted"/>
<protein>
    <submittedName>
        <fullName evidence="2">t-SNARE coiled-coil homology domain-containing protein</fullName>
    </submittedName>
</protein>
<dbReference type="Gene3D" id="3.40.50.720">
    <property type="entry name" value="NAD(P)-binding Rossmann-like Domain"/>
    <property type="match status" value="1"/>
</dbReference>
<dbReference type="WBParaSite" id="ALUE_0002334001-mRNA-1">
    <property type="protein sequence ID" value="ALUE_0002334001-mRNA-1"/>
    <property type="gene ID" value="ALUE_0002334001"/>
</dbReference>
<evidence type="ECO:0000313" key="2">
    <source>
        <dbReference type="WBParaSite" id="ALUE_0002334001-mRNA-1"/>
    </source>
</evidence>
<accession>A0A0M3IX62</accession>
<organism evidence="1 2">
    <name type="scientific">Ascaris lumbricoides</name>
    <name type="common">Giant roundworm</name>
    <dbReference type="NCBI Taxonomy" id="6252"/>
    <lineage>
        <taxon>Eukaryota</taxon>
        <taxon>Metazoa</taxon>
        <taxon>Ecdysozoa</taxon>
        <taxon>Nematoda</taxon>
        <taxon>Chromadorea</taxon>
        <taxon>Rhabditida</taxon>
        <taxon>Spirurina</taxon>
        <taxon>Ascaridomorpha</taxon>
        <taxon>Ascaridoidea</taxon>
        <taxon>Ascarididae</taxon>
        <taxon>Ascaris</taxon>
    </lineage>
</organism>
<sequence length="75" mass="8384">MLTGRNAQNLARTKTECMRVGARDRDVLELLGDITLESVQDELIGETIQQFGKLDILVSIVSLVMPLLNMVDILR</sequence>
<evidence type="ECO:0000313" key="1">
    <source>
        <dbReference type="Proteomes" id="UP000036681"/>
    </source>
</evidence>
<dbReference type="PANTHER" id="PTHR44115">
    <property type="entry name" value="PROTEIN CBG09704"/>
    <property type="match status" value="1"/>
</dbReference>